<feature type="region of interest" description="Disordered" evidence="2">
    <location>
        <begin position="147"/>
        <end position="202"/>
    </location>
</feature>
<name>A0A9Q1Q9T1_9CARY</name>
<feature type="region of interest" description="Disordered" evidence="2">
    <location>
        <begin position="1"/>
        <end position="44"/>
    </location>
</feature>
<protein>
    <recommendedName>
        <fullName evidence="5">High mobility group B protein 6</fullName>
    </recommendedName>
</protein>
<dbReference type="PANTHER" id="PTHR36790">
    <property type="entry name" value="MYELIN TRANSCRIPTION FACTOR"/>
    <property type="match status" value="1"/>
</dbReference>
<evidence type="ECO:0000313" key="4">
    <source>
        <dbReference type="Proteomes" id="UP001153076"/>
    </source>
</evidence>
<sequence>MLAAKTPIIRQPHNHKPEGRRPLQPKNITPSESNIKLTKPRKDSHARISFFTPSNKENNPGLTLPIDASLAEELNAVRQRLERLRLDRERTQKMLQNRTRVLDLQMVEMEQRGEFQKELEIEVDRLYRLKQLQLACMRRSPIRSLREREMEKKSKDDQFEGGKIGEIKQEFADQSSTTDSPTTSSQSTLASTSASTSNSSTSTLDIAIPLGLSLESASDK</sequence>
<dbReference type="PANTHER" id="PTHR36790:SF1">
    <property type="entry name" value="MYELIN TRANSCRIPTION FACTOR"/>
    <property type="match status" value="1"/>
</dbReference>
<feature type="compositionally biased region" description="Low complexity" evidence="2">
    <location>
        <begin position="173"/>
        <end position="202"/>
    </location>
</feature>
<keyword evidence="4" id="KW-1185">Reference proteome</keyword>
<evidence type="ECO:0000256" key="1">
    <source>
        <dbReference type="SAM" id="Coils"/>
    </source>
</evidence>
<evidence type="ECO:0000313" key="3">
    <source>
        <dbReference type="EMBL" id="KAJ8434248.1"/>
    </source>
</evidence>
<feature type="compositionally biased region" description="Basic and acidic residues" evidence="2">
    <location>
        <begin position="147"/>
        <end position="171"/>
    </location>
</feature>
<dbReference type="OrthoDB" id="982181at2759"/>
<dbReference type="Proteomes" id="UP001153076">
    <property type="component" value="Unassembled WGS sequence"/>
</dbReference>
<feature type="coiled-coil region" evidence="1">
    <location>
        <begin position="67"/>
        <end position="94"/>
    </location>
</feature>
<feature type="compositionally biased region" description="Polar residues" evidence="2">
    <location>
        <begin position="26"/>
        <end position="36"/>
    </location>
</feature>
<reference evidence="3" key="1">
    <citation type="submission" date="2022-04" db="EMBL/GenBank/DDBJ databases">
        <title>Carnegiea gigantea Genome sequencing and assembly v2.</title>
        <authorList>
            <person name="Copetti D."/>
            <person name="Sanderson M.J."/>
            <person name="Burquez A."/>
            <person name="Wojciechowski M.F."/>
        </authorList>
    </citation>
    <scope>NUCLEOTIDE SEQUENCE</scope>
    <source>
        <strain evidence="3">SGP5-SGP5p</strain>
        <tissue evidence="3">Aerial part</tissue>
    </source>
</reference>
<comment type="caution">
    <text evidence="3">The sequence shown here is derived from an EMBL/GenBank/DDBJ whole genome shotgun (WGS) entry which is preliminary data.</text>
</comment>
<evidence type="ECO:0000256" key="2">
    <source>
        <dbReference type="SAM" id="MobiDB-lite"/>
    </source>
</evidence>
<gene>
    <name evidence="3" type="ORF">Cgig2_010458</name>
</gene>
<evidence type="ECO:0008006" key="5">
    <source>
        <dbReference type="Google" id="ProtNLM"/>
    </source>
</evidence>
<dbReference type="AlphaFoldDB" id="A0A9Q1Q9T1"/>
<dbReference type="EMBL" id="JAKOGI010000489">
    <property type="protein sequence ID" value="KAJ8434248.1"/>
    <property type="molecule type" value="Genomic_DNA"/>
</dbReference>
<proteinExistence type="predicted"/>
<organism evidence="3 4">
    <name type="scientific">Carnegiea gigantea</name>
    <dbReference type="NCBI Taxonomy" id="171969"/>
    <lineage>
        <taxon>Eukaryota</taxon>
        <taxon>Viridiplantae</taxon>
        <taxon>Streptophyta</taxon>
        <taxon>Embryophyta</taxon>
        <taxon>Tracheophyta</taxon>
        <taxon>Spermatophyta</taxon>
        <taxon>Magnoliopsida</taxon>
        <taxon>eudicotyledons</taxon>
        <taxon>Gunneridae</taxon>
        <taxon>Pentapetalae</taxon>
        <taxon>Caryophyllales</taxon>
        <taxon>Cactineae</taxon>
        <taxon>Cactaceae</taxon>
        <taxon>Cactoideae</taxon>
        <taxon>Echinocereeae</taxon>
        <taxon>Carnegiea</taxon>
    </lineage>
</organism>
<accession>A0A9Q1Q9T1</accession>
<keyword evidence="1" id="KW-0175">Coiled coil</keyword>